<sequence>MRSITLARTISRAYTSSTTASPSNTIRPDEINRFSNEAQHWWNPYGPYRLLHKMNPVRTSYIRDWTRKNTMNDASSSYNHIHQALHSKSILDVGCGGGLLSEGLARLGANVTGIDADPVGVRVAEMHGREDPLVRANVKYINTTAEQLAETHASTFDVVCALEIIEHVSDRHLFLQSCAQLLKPNGLLFVSTINRTPISYFLTILMAEQVLKLVSAGTHTHEQYVTPQELESEISRVSCRVVDVSGLLFDPLGQEWRLADSGVVREIALQANYITCAIKNE</sequence>
<gene>
    <name evidence="5" type="primary">COQ3</name>
    <name evidence="7" type="ORF">SmJEL517_g04570</name>
</gene>
<keyword evidence="5" id="KW-0496">Mitochondrion</keyword>
<name>A0A507C438_9FUNG</name>
<dbReference type="GO" id="GO:0061542">
    <property type="term" value="F:3-demethylubiquinol 3-O-methyltransferase activity"/>
    <property type="evidence" value="ECO:0007669"/>
    <property type="project" value="UniProtKB-UniRule"/>
</dbReference>
<reference evidence="7 8" key="1">
    <citation type="journal article" date="2019" name="Sci. Rep.">
        <title>Comparative genomics of chytrid fungi reveal insights into the obligate biotrophic and pathogenic lifestyle of Synchytrium endobioticum.</title>
        <authorList>
            <person name="van de Vossenberg B.T.L.H."/>
            <person name="Warris S."/>
            <person name="Nguyen H.D.T."/>
            <person name="van Gent-Pelzer M.P.E."/>
            <person name="Joly D.L."/>
            <person name="van de Geest H.C."/>
            <person name="Bonants P.J.M."/>
            <person name="Smith D.S."/>
            <person name="Levesque C.A."/>
            <person name="van der Lee T.A.J."/>
        </authorList>
    </citation>
    <scope>NUCLEOTIDE SEQUENCE [LARGE SCALE GENOMIC DNA]</scope>
    <source>
        <strain evidence="7 8">JEL517</strain>
    </source>
</reference>
<evidence type="ECO:0000256" key="4">
    <source>
        <dbReference type="ARBA" id="ARBA00022691"/>
    </source>
</evidence>
<keyword evidence="8" id="KW-1185">Reference proteome</keyword>
<dbReference type="HAMAP" id="MF_00472">
    <property type="entry name" value="UbiG"/>
    <property type="match status" value="1"/>
</dbReference>
<feature type="binding site" evidence="5">
    <location>
        <position position="163"/>
    </location>
    <ligand>
        <name>Mg(2+)</name>
        <dbReference type="ChEBI" id="CHEBI:18420"/>
    </ligand>
</feature>
<keyword evidence="5" id="KW-0999">Mitochondrion inner membrane</keyword>
<feature type="binding site" evidence="5">
    <location>
        <position position="166"/>
    </location>
    <ligand>
        <name>Mg(2+)</name>
        <dbReference type="ChEBI" id="CHEBI:18420"/>
    </ligand>
</feature>
<dbReference type="InterPro" id="IPR029063">
    <property type="entry name" value="SAM-dependent_MTases_sf"/>
</dbReference>
<feature type="binding site" evidence="5">
    <location>
        <position position="115"/>
    </location>
    <ligand>
        <name>S-adenosyl-L-methionine</name>
        <dbReference type="ChEBI" id="CHEBI:59789"/>
    </ligand>
</feature>
<dbReference type="GO" id="GO:0032259">
    <property type="term" value="P:methylation"/>
    <property type="evidence" value="ECO:0007669"/>
    <property type="project" value="UniProtKB-KW"/>
</dbReference>
<keyword evidence="1 5" id="KW-0489">Methyltransferase</keyword>
<dbReference type="STRING" id="1806994.A0A507C438"/>
<dbReference type="PANTHER" id="PTHR43464">
    <property type="entry name" value="METHYLTRANSFERASE"/>
    <property type="match status" value="1"/>
</dbReference>
<evidence type="ECO:0000256" key="5">
    <source>
        <dbReference type="HAMAP-Rule" id="MF_03190"/>
    </source>
</evidence>
<feature type="domain" description="Methyltransferase type 11" evidence="6">
    <location>
        <begin position="91"/>
        <end position="190"/>
    </location>
</feature>
<dbReference type="NCBIfam" id="TIGR01983">
    <property type="entry name" value="UbiG"/>
    <property type="match status" value="1"/>
</dbReference>
<comment type="similarity">
    <text evidence="5">Belongs to the class I-like SAM-binding methyltransferase superfamily. UbiG/COQ3 family.</text>
</comment>
<evidence type="ECO:0000256" key="2">
    <source>
        <dbReference type="ARBA" id="ARBA00022679"/>
    </source>
</evidence>
<comment type="function">
    <text evidence="5">O-methyltransferase required for two non-consecutive steps during ubiquinone biosynthesis. Catalyzes the 2 O-methylation of 3,4-dihydroxy-5-(all-trans-polyprenyl)benzoic acid into 4-hydroxy-3-methoxy-5-(all-trans-polyprenyl)benzoic acid. Also catalyzes the last step of ubiquinone biosynthesis by mediating methylation of 3-demethylubiquinone into ubiquinone. Also able to mediate the methylation of 3-demethylubiquinol into ubiquinol.</text>
</comment>
<feature type="binding site" evidence="5">
    <location>
        <position position="94"/>
    </location>
    <ligand>
        <name>S-adenosyl-L-methionine</name>
        <dbReference type="ChEBI" id="CHEBI:59789"/>
    </ligand>
</feature>
<comment type="caution">
    <text evidence="7">The sequence shown here is derived from an EMBL/GenBank/DDBJ whole genome shotgun (WGS) entry which is preliminary data.</text>
</comment>
<dbReference type="InterPro" id="IPR010233">
    <property type="entry name" value="UbiG_MeTrfase"/>
</dbReference>
<evidence type="ECO:0000313" key="8">
    <source>
        <dbReference type="Proteomes" id="UP000319731"/>
    </source>
</evidence>
<dbReference type="PANTHER" id="PTHR43464:SF19">
    <property type="entry name" value="UBIQUINONE BIOSYNTHESIS O-METHYLTRANSFERASE, MITOCHONDRIAL"/>
    <property type="match status" value="1"/>
</dbReference>
<dbReference type="Pfam" id="PF08241">
    <property type="entry name" value="Methyltransf_11"/>
    <property type="match status" value="1"/>
</dbReference>
<dbReference type="Proteomes" id="UP000319731">
    <property type="component" value="Unassembled WGS sequence"/>
</dbReference>
<dbReference type="GO" id="GO:0046872">
    <property type="term" value="F:metal ion binding"/>
    <property type="evidence" value="ECO:0007669"/>
    <property type="project" value="UniProtKB-KW"/>
</dbReference>
<evidence type="ECO:0000259" key="6">
    <source>
        <dbReference type="Pfam" id="PF08241"/>
    </source>
</evidence>
<dbReference type="GO" id="GO:0031314">
    <property type="term" value="C:extrinsic component of mitochondrial inner membrane"/>
    <property type="evidence" value="ECO:0007669"/>
    <property type="project" value="UniProtKB-UniRule"/>
</dbReference>
<comment type="subunit">
    <text evidence="5">Component of a multi-subunit COQ enzyme complex, composed of at least COQ3, COQ4, COQ5, COQ6, COQ7 and COQ9.</text>
</comment>
<comment type="cofactor">
    <cofactor evidence="5">
        <name>Mg(2+)</name>
        <dbReference type="ChEBI" id="CHEBI:18420"/>
    </cofactor>
</comment>
<keyword evidence="4 5" id="KW-0949">S-adenosyl-L-methionine</keyword>
<comment type="subcellular location">
    <subcellularLocation>
        <location evidence="5">Mitochondrion inner membrane</location>
        <topology evidence="5">Peripheral membrane protein</topology>
        <orientation evidence="5">Matrix side</orientation>
    </subcellularLocation>
</comment>
<dbReference type="UniPathway" id="UPA00232"/>
<accession>A0A507C438</accession>
<dbReference type="Gene3D" id="3.40.50.150">
    <property type="entry name" value="Vaccinia Virus protein VP39"/>
    <property type="match status" value="1"/>
</dbReference>
<evidence type="ECO:0000313" key="7">
    <source>
        <dbReference type="EMBL" id="TPX32283.1"/>
    </source>
</evidence>
<dbReference type="EC" id="2.1.1.64" evidence="5"/>
<feature type="binding site" evidence="5">
    <location>
        <position position="58"/>
    </location>
    <ligand>
        <name>S-adenosyl-L-methionine</name>
        <dbReference type="ChEBI" id="CHEBI:59789"/>
    </ligand>
</feature>
<dbReference type="SUPFAM" id="SSF53335">
    <property type="entry name" value="S-adenosyl-L-methionine-dependent methyltransferases"/>
    <property type="match status" value="1"/>
</dbReference>
<dbReference type="AlphaFoldDB" id="A0A507C438"/>
<keyword evidence="5" id="KW-0472">Membrane</keyword>
<comment type="pathway">
    <text evidence="5">Cofactor biosynthesis; ubiquinone biosynthesis.</text>
</comment>
<dbReference type="EMBL" id="QEAO01000032">
    <property type="protein sequence ID" value="TPX32283.1"/>
    <property type="molecule type" value="Genomic_DNA"/>
</dbReference>
<organism evidence="7 8">
    <name type="scientific">Synchytrium microbalum</name>
    <dbReference type="NCBI Taxonomy" id="1806994"/>
    <lineage>
        <taxon>Eukaryota</taxon>
        <taxon>Fungi</taxon>
        <taxon>Fungi incertae sedis</taxon>
        <taxon>Chytridiomycota</taxon>
        <taxon>Chytridiomycota incertae sedis</taxon>
        <taxon>Chytridiomycetes</taxon>
        <taxon>Synchytriales</taxon>
        <taxon>Synchytriaceae</taxon>
        <taxon>Synchytrium</taxon>
    </lineage>
</organism>
<dbReference type="EC" id="2.1.1.114" evidence="5"/>
<feature type="binding site" evidence="5">
    <location>
        <position position="167"/>
    </location>
    <ligand>
        <name>Mg(2+)</name>
        <dbReference type="ChEBI" id="CHEBI:18420"/>
    </ligand>
</feature>
<keyword evidence="5" id="KW-0460">Magnesium</keyword>
<comment type="catalytic activity">
    <reaction evidence="5">
        <text>a 3-demethylubiquinone + S-adenosyl-L-methionine = a ubiquinone + S-adenosyl-L-homocysteine</text>
        <dbReference type="Rhea" id="RHEA:81215"/>
        <dbReference type="Rhea" id="RHEA-COMP:9565"/>
        <dbReference type="Rhea" id="RHEA-COMP:19654"/>
        <dbReference type="ChEBI" id="CHEBI:16389"/>
        <dbReference type="ChEBI" id="CHEBI:57856"/>
        <dbReference type="ChEBI" id="CHEBI:59789"/>
        <dbReference type="ChEBI" id="CHEBI:231825"/>
    </reaction>
</comment>
<keyword evidence="3 5" id="KW-0831">Ubiquinone biosynthesis</keyword>
<dbReference type="InterPro" id="IPR013216">
    <property type="entry name" value="Methyltransf_11"/>
</dbReference>
<dbReference type="GO" id="GO:0120537">
    <property type="term" value="F:3-demethylubiquinone 3-O-methyltransferase activity"/>
    <property type="evidence" value="ECO:0007669"/>
    <property type="project" value="RHEA"/>
</dbReference>
<feature type="binding site" evidence="5">
    <location>
        <position position="162"/>
    </location>
    <ligand>
        <name>S-adenosyl-L-methionine</name>
        <dbReference type="ChEBI" id="CHEBI:59789"/>
    </ligand>
</feature>
<dbReference type="OrthoDB" id="3265906at2759"/>
<dbReference type="EC" id="2.1.1.-" evidence="5"/>
<dbReference type="CDD" id="cd02440">
    <property type="entry name" value="AdoMet_MTases"/>
    <property type="match status" value="1"/>
</dbReference>
<proteinExistence type="inferred from homology"/>
<evidence type="ECO:0000256" key="1">
    <source>
        <dbReference type="ARBA" id="ARBA00022603"/>
    </source>
</evidence>
<comment type="catalytic activity">
    <reaction evidence="5">
        <text>a 3-demethylubiquinol + S-adenosyl-L-methionine = a ubiquinol + S-adenosyl-L-homocysteine + H(+)</text>
        <dbReference type="Rhea" id="RHEA:44380"/>
        <dbReference type="Rhea" id="RHEA-COMP:9566"/>
        <dbReference type="Rhea" id="RHEA-COMP:10914"/>
        <dbReference type="ChEBI" id="CHEBI:15378"/>
        <dbReference type="ChEBI" id="CHEBI:17976"/>
        <dbReference type="ChEBI" id="CHEBI:57856"/>
        <dbReference type="ChEBI" id="CHEBI:59789"/>
        <dbReference type="ChEBI" id="CHEBI:84422"/>
        <dbReference type="EC" id="2.1.1.64"/>
    </reaction>
</comment>
<keyword evidence="2 5" id="KW-0808">Transferase</keyword>
<evidence type="ECO:0000256" key="3">
    <source>
        <dbReference type="ARBA" id="ARBA00022688"/>
    </source>
</evidence>
<comment type="catalytic activity">
    <reaction evidence="5">
        <text>a 3,4-dihydroxy-5-(all-trans-polyprenyl)benzoate + S-adenosyl-L-methionine = a 4-hydroxy-3-methoxy-5-(all-trans-polyprenyl)benzoate + S-adenosyl-L-homocysteine + H(+)</text>
        <dbReference type="Rhea" id="RHEA:44452"/>
        <dbReference type="Rhea" id="RHEA-COMP:10930"/>
        <dbReference type="Rhea" id="RHEA-COMP:10931"/>
        <dbReference type="ChEBI" id="CHEBI:15378"/>
        <dbReference type="ChEBI" id="CHEBI:57856"/>
        <dbReference type="ChEBI" id="CHEBI:59789"/>
        <dbReference type="ChEBI" id="CHEBI:64694"/>
        <dbReference type="ChEBI" id="CHEBI:84443"/>
        <dbReference type="EC" id="2.1.1.114"/>
    </reaction>
</comment>
<keyword evidence="5" id="KW-0479">Metal-binding</keyword>
<dbReference type="GO" id="GO:0010420">
    <property type="term" value="F:polyprenyldihydroxybenzoate methyltransferase activity"/>
    <property type="evidence" value="ECO:0007669"/>
    <property type="project" value="UniProtKB-UniRule"/>
</dbReference>
<protein>
    <recommendedName>
        <fullName evidence="5">Ubiquinone biosynthesis O-methyltransferase, mitochondrial</fullName>
    </recommendedName>
    <alternativeName>
        <fullName evidence="5">3-demethylubiquinol 3-O-methyltransferase</fullName>
        <ecNumber evidence="5">2.1.1.64</ecNumber>
    </alternativeName>
    <alternativeName>
        <fullName evidence="5">3-demethylubiquinone 3-O-methyltransferase</fullName>
        <ecNumber evidence="5">2.1.1.-</ecNumber>
    </alternativeName>
    <alternativeName>
        <fullName evidence="5">Polyprenyldihydroxybenzoate methyltransferase</fullName>
        <ecNumber evidence="5">2.1.1.114</ecNumber>
    </alternativeName>
</protein>